<dbReference type="STRING" id="1386089.N865_13030"/>
<sequence length="451" mass="48147">MRAIISALEERLDSPTAKGLAQAVSRAIRDGSLAPGDRLPPIRRVAEELMVSPTTVSAAWQLLSRSGTIRSDGRRGTTIAPIGRAGGERYNRALRHQSEVTLDLSTGIPDATLLPDLGPVLAGFTGSPTPGSYLDDPVLDELRTLMLEQWPYAVDDVLVVDGAMDALDLITRNHLRPGDLVVVETPGFPPMLDLLEDRGVEVVGVPLDETGVSLEHVQDVLERRPAAIFIQPRGHNPTGISMSPTRARRLAGLVRGQPCFVVEDDSGGDIAASAPISLGAWIPDQVIHVRSFSKSHGPDLRLAAVSGPSELLSPVRHARALGQGWSSRLLQRALAGLLTDPRARAQVERARAEYARRRGLVVARLTEQGIAVPGTDGLNIWVPVRDEAAAVLRLASQGIAVTPGAPFAVGGVPSPEGHIRVTTGLIRTDHVEIADRIAEAARTGSWTAQHR</sequence>
<proteinExistence type="inferred from homology"/>
<dbReference type="OrthoDB" id="4307011at2"/>
<dbReference type="SUPFAM" id="SSF46785">
    <property type="entry name" value="Winged helix' DNA-binding domain"/>
    <property type="match status" value="1"/>
</dbReference>
<dbReference type="InterPro" id="IPR000524">
    <property type="entry name" value="Tscrpt_reg_HTH_GntR"/>
</dbReference>
<keyword evidence="3" id="KW-0805">Transcription regulation</keyword>
<dbReference type="InterPro" id="IPR036390">
    <property type="entry name" value="WH_DNA-bd_sf"/>
</dbReference>
<dbReference type="Gene3D" id="1.10.10.10">
    <property type="entry name" value="Winged helix-like DNA-binding domain superfamily/Winged helix DNA-binding domain"/>
    <property type="match status" value="1"/>
</dbReference>
<evidence type="ECO:0000256" key="2">
    <source>
        <dbReference type="ARBA" id="ARBA00022898"/>
    </source>
</evidence>
<dbReference type="SUPFAM" id="SSF53383">
    <property type="entry name" value="PLP-dependent transferases"/>
    <property type="match status" value="1"/>
</dbReference>
<name>W9G7Q5_9MICO</name>
<dbReference type="RefSeq" id="WP_034807259.1">
    <property type="nucleotide sequence ID" value="NZ_AWSA01000032.1"/>
</dbReference>
<dbReference type="Pfam" id="PF00392">
    <property type="entry name" value="GntR"/>
    <property type="match status" value="1"/>
</dbReference>
<dbReference type="InterPro" id="IPR051446">
    <property type="entry name" value="HTH_trans_reg/aminotransferase"/>
</dbReference>
<protein>
    <submittedName>
        <fullName evidence="7">GntR family transcriptional regulator</fullName>
    </submittedName>
</protein>
<keyword evidence="8" id="KW-1185">Reference proteome</keyword>
<dbReference type="Gene3D" id="3.40.640.10">
    <property type="entry name" value="Type I PLP-dependent aspartate aminotransferase-like (Major domain)"/>
    <property type="match status" value="1"/>
</dbReference>
<comment type="caution">
    <text evidence="7">The sequence shown here is derived from an EMBL/GenBank/DDBJ whole genome shotgun (WGS) entry which is preliminary data.</text>
</comment>
<evidence type="ECO:0000313" key="7">
    <source>
        <dbReference type="EMBL" id="EWT00853.1"/>
    </source>
</evidence>
<dbReference type="PANTHER" id="PTHR46577:SF2">
    <property type="entry name" value="TRANSCRIPTIONAL REGULATORY PROTEIN"/>
    <property type="match status" value="1"/>
</dbReference>
<evidence type="ECO:0000259" key="6">
    <source>
        <dbReference type="PROSITE" id="PS50949"/>
    </source>
</evidence>
<keyword evidence="5" id="KW-0804">Transcription</keyword>
<dbReference type="CDD" id="cd07377">
    <property type="entry name" value="WHTH_GntR"/>
    <property type="match status" value="1"/>
</dbReference>
<evidence type="ECO:0000256" key="3">
    <source>
        <dbReference type="ARBA" id="ARBA00023015"/>
    </source>
</evidence>
<organism evidence="7 8">
    <name type="scientific">Intrasporangium oryzae NRRL B-24470</name>
    <dbReference type="NCBI Taxonomy" id="1386089"/>
    <lineage>
        <taxon>Bacteria</taxon>
        <taxon>Bacillati</taxon>
        <taxon>Actinomycetota</taxon>
        <taxon>Actinomycetes</taxon>
        <taxon>Micrococcales</taxon>
        <taxon>Intrasporangiaceae</taxon>
        <taxon>Intrasporangium</taxon>
    </lineage>
</organism>
<dbReference type="PANTHER" id="PTHR46577">
    <property type="entry name" value="HTH-TYPE TRANSCRIPTIONAL REGULATORY PROTEIN GABR"/>
    <property type="match status" value="1"/>
</dbReference>
<evidence type="ECO:0000256" key="4">
    <source>
        <dbReference type="ARBA" id="ARBA00023125"/>
    </source>
</evidence>
<comment type="similarity">
    <text evidence="1">In the C-terminal section; belongs to the class-I pyridoxal-phosphate-dependent aminotransferase family.</text>
</comment>
<reference evidence="7 8" key="1">
    <citation type="submission" date="2013-08" db="EMBL/GenBank/DDBJ databases">
        <title>Intrasporangium oryzae NRRL B-24470.</title>
        <authorList>
            <person name="Liu H."/>
            <person name="Wang G."/>
        </authorList>
    </citation>
    <scope>NUCLEOTIDE SEQUENCE [LARGE SCALE GENOMIC DNA]</scope>
    <source>
        <strain evidence="7 8">NRRL B-24470</strain>
    </source>
</reference>
<dbReference type="InterPro" id="IPR036388">
    <property type="entry name" value="WH-like_DNA-bd_sf"/>
</dbReference>
<evidence type="ECO:0000256" key="5">
    <source>
        <dbReference type="ARBA" id="ARBA00023163"/>
    </source>
</evidence>
<dbReference type="InterPro" id="IPR004839">
    <property type="entry name" value="Aminotransferase_I/II_large"/>
</dbReference>
<dbReference type="Proteomes" id="UP000019489">
    <property type="component" value="Unassembled WGS sequence"/>
</dbReference>
<evidence type="ECO:0000256" key="1">
    <source>
        <dbReference type="ARBA" id="ARBA00005384"/>
    </source>
</evidence>
<dbReference type="CDD" id="cd00609">
    <property type="entry name" value="AAT_like"/>
    <property type="match status" value="1"/>
</dbReference>
<dbReference type="GO" id="GO:0003700">
    <property type="term" value="F:DNA-binding transcription factor activity"/>
    <property type="evidence" value="ECO:0007669"/>
    <property type="project" value="InterPro"/>
</dbReference>
<dbReference type="GO" id="GO:0003677">
    <property type="term" value="F:DNA binding"/>
    <property type="evidence" value="ECO:0007669"/>
    <property type="project" value="UniProtKB-KW"/>
</dbReference>
<dbReference type="PATRIC" id="fig|1386089.3.peg.2851"/>
<dbReference type="SMART" id="SM00345">
    <property type="entry name" value="HTH_GNTR"/>
    <property type="match status" value="1"/>
</dbReference>
<dbReference type="GO" id="GO:0030170">
    <property type="term" value="F:pyridoxal phosphate binding"/>
    <property type="evidence" value="ECO:0007669"/>
    <property type="project" value="InterPro"/>
</dbReference>
<dbReference type="Pfam" id="PF00155">
    <property type="entry name" value="Aminotran_1_2"/>
    <property type="match status" value="1"/>
</dbReference>
<feature type="domain" description="HTH gntR-type" evidence="6">
    <location>
        <begin position="14"/>
        <end position="82"/>
    </location>
</feature>
<dbReference type="InterPro" id="IPR015424">
    <property type="entry name" value="PyrdxlP-dep_Trfase"/>
</dbReference>
<dbReference type="InterPro" id="IPR015421">
    <property type="entry name" value="PyrdxlP-dep_Trfase_major"/>
</dbReference>
<dbReference type="AlphaFoldDB" id="W9G7Q5"/>
<evidence type="ECO:0000313" key="8">
    <source>
        <dbReference type="Proteomes" id="UP000019489"/>
    </source>
</evidence>
<accession>W9G7Q5</accession>
<dbReference type="eggNOG" id="COG1167">
    <property type="taxonomic scope" value="Bacteria"/>
</dbReference>
<keyword evidence="2" id="KW-0663">Pyridoxal phosphate</keyword>
<dbReference type="PROSITE" id="PS50949">
    <property type="entry name" value="HTH_GNTR"/>
    <property type="match status" value="1"/>
</dbReference>
<gene>
    <name evidence="7" type="ORF">N865_13030</name>
</gene>
<keyword evidence="4" id="KW-0238">DNA-binding</keyword>
<dbReference type="EMBL" id="AWSA01000032">
    <property type="protein sequence ID" value="EWT00853.1"/>
    <property type="molecule type" value="Genomic_DNA"/>
</dbReference>